<reference evidence="4 5" key="1">
    <citation type="submission" date="2020-07" db="EMBL/GenBank/DDBJ databases">
        <title>Spirosoma foliorum sp. nov., isolated from the leaves on the Nejang mountain Korea, Republic of.</title>
        <authorList>
            <person name="Ho H."/>
            <person name="Lee Y.-J."/>
            <person name="Nurcahyanto D.-A."/>
            <person name="Kim S.-G."/>
        </authorList>
    </citation>
    <scope>NUCLEOTIDE SEQUENCE [LARGE SCALE GENOMIC DNA]</scope>
    <source>
        <strain evidence="4 5">PL0136</strain>
    </source>
</reference>
<dbReference type="InterPro" id="IPR029066">
    <property type="entry name" value="PLP-binding_barrel"/>
</dbReference>
<sequence length="371" mass="40426">MAQTPWYQIDDIAQLDTPALVLYPDRVKQNIALLKSMIGDVGRLRPHVKTNKSREASRLLLEAGIQKFKCATIAEAEMLAMIGAPDVLLAYQPNEAKMHRLLALIKAYPETKFSCLVDNIDTGRELSELAVAAGVVVPVYIDLNVGMNRTGIAPGGAVLTLYTELNELAGVKPVGLHAYDGHLRNSDLAIRTSECDAAFWPVQLLRETLTARGFTKPIIVVGGSPTFPIHAKRADVECSPGTFIYWDKGYQSILPEQAFQPAALVVARVISLPESSKICVDLGHKSIAAEGDLVGRVTFLNAPELKAVGQSEEHLVLEAREGHSYKVGDIVYGIPNHVCPTVALYERAYTIEGGTTTGEWLTVSRDRKITV</sequence>
<dbReference type="PANTHER" id="PTHR28004">
    <property type="entry name" value="ZGC:162816-RELATED"/>
    <property type="match status" value="1"/>
</dbReference>
<dbReference type="Pfam" id="PF14031">
    <property type="entry name" value="D-ser_dehydrat"/>
    <property type="match status" value="1"/>
</dbReference>
<keyword evidence="5" id="KW-1185">Reference proteome</keyword>
<evidence type="ECO:0000256" key="2">
    <source>
        <dbReference type="ARBA" id="ARBA00023239"/>
    </source>
</evidence>
<dbReference type="GO" id="GO:0008721">
    <property type="term" value="F:D-serine ammonia-lyase activity"/>
    <property type="evidence" value="ECO:0007669"/>
    <property type="project" value="TreeGrafter"/>
</dbReference>
<keyword evidence="2" id="KW-0456">Lyase</keyword>
<dbReference type="GO" id="GO:0036088">
    <property type="term" value="P:D-serine catabolic process"/>
    <property type="evidence" value="ECO:0007669"/>
    <property type="project" value="TreeGrafter"/>
</dbReference>
<feature type="domain" description="D-serine dehydratase-like" evidence="3">
    <location>
        <begin position="262"/>
        <end position="352"/>
    </location>
</feature>
<name>A0A7G5GZI8_9BACT</name>
<proteinExistence type="inferred from homology"/>
<comment type="similarity">
    <text evidence="1">Belongs to the DSD1 family.</text>
</comment>
<dbReference type="CDD" id="cd06821">
    <property type="entry name" value="PLPDE_III_D-TA"/>
    <property type="match status" value="1"/>
</dbReference>
<dbReference type="SUPFAM" id="SSF51419">
    <property type="entry name" value="PLP-binding barrel"/>
    <property type="match status" value="1"/>
</dbReference>
<dbReference type="PANTHER" id="PTHR28004:SF2">
    <property type="entry name" value="D-SERINE DEHYDRATASE"/>
    <property type="match status" value="1"/>
</dbReference>
<evidence type="ECO:0000259" key="3">
    <source>
        <dbReference type="SMART" id="SM01119"/>
    </source>
</evidence>
<dbReference type="Gene3D" id="3.20.20.10">
    <property type="entry name" value="Alanine racemase"/>
    <property type="match status" value="1"/>
</dbReference>
<evidence type="ECO:0000313" key="5">
    <source>
        <dbReference type="Proteomes" id="UP000515369"/>
    </source>
</evidence>
<dbReference type="SMART" id="SM01119">
    <property type="entry name" value="D-ser_dehydrat"/>
    <property type="match status" value="1"/>
</dbReference>
<evidence type="ECO:0000313" key="4">
    <source>
        <dbReference type="EMBL" id="QMW04280.1"/>
    </source>
</evidence>
<gene>
    <name evidence="4" type="ORF">H3H32_04830</name>
</gene>
<evidence type="ECO:0000256" key="1">
    <source>
        <dbReference type="ARBA" id="ARBA00005323"/>
    </source>
</evidence>
<dbReference type="Proteomes" id="UP000515369">
    <property type="component" value="Chromosome"/>
</dbReference>
<dbReference type="RefSeq" id="WP_182461534.1">
    <property type="nucleotide sequence ID" value="NZ_CP059732.1"/>
</dbReference>
<dbReference type="KEGG" id="sfol:H3H32_04830"/>
<dbReference type="Gene3D" id="2.40.37.20">
    <property type="entry name" value="D-serine dehydratase-like domain"/>
    <property type="match status" value="1"/>
</dbReference>
<dbReference type="Pfam" id="PF01168">
    <property type="entry name" value="Ala_racemase_N"/>
    <property type="match status" value="1"/>
</dbReference>
<dbReference type="InterPro" id="IPR051466">
    <property type="entry name" value="D-amino_acid_metab_enzyme"/>
</dbReference>
<dbReference type="InterPro" id="IPR001608">
    <property type="entry name" value="Ala_racemase_N"/>
</dbReference>
<dbReference type="EMBL" id="CP059732">
    <property type="protein sequence ID" value="QMW04280.1"/>
    <property type="molecule type" value="Genomic_DNA"/>
</dbReference>
<dbReference type="InterPro" id="IPR042208">
    <property type="entry name" value="D-ser_dehydrat-like_sf"/>
</dbReference>
<organism evidence="4 5">
    <name type="scientific">Spirosoma foliorum</name>
    <dbReference type="NCBI Taxonomy" id="2710596"/>
    <lineage>
        <taxon>Bacteria</taxon>
        <taxon>Pseudomonadati</taxon>
        <taxon>Bacteroidota</taxon>
        <taxon>Cytophagia</taxon>
        <taxon>Cytophagales</taxon>
        <taxon>Cytophagaceae</taxon>
        <taxon>Spirosoma</taxon>
    </lineage>
</organism>
<dbReference type="AlphaFoldDB" id="A0A7G5GZI8"/>
<dbReference type="InterPro" id="IPR026956">
    <property type="entry name" value="D-ser_dehydrat-like_dom"/>
</dbReference>
<protein>
    <submittedName>
        <fullName evidence="4">D-TA family PLP-dependent enzyme</fullName>
    </submittedName>
</protein>
<accession>A0A7G5GZI8</accession>